<keyword evidence="2" id="KW-1185">Reference proteome</keyword>
<sequence length="218" mass="23193">MIDAALRLDPTRVYAFSGSRYVVFDPSDPHAHSEPRPIVEGLPALAGTVFAHGVDAAASKSPTPGAPNEAYLGRGEVFVRYNLDDDTLTAGPSAIGSAWSALTRSGFDRDVDAAMRLDTDHVRLFKGSRCLTLNLRDKSVEVGPQPIAECFPGLAGTDFAADLGAVAERDPDDSGDSRIYFFKNGSYLKYDASLDAVAGGPVRVSDAWPRLREAGFGA</sequence>
<dbReference type="AlphaFoldDB" id="A0A1V3ZYI0"/>
<dbReference type="STRING" id="83656.B1H18_34250"/>
<dbReference type="RefSeq" id="WP_077974511.1">
    <property type="nucleotide sequence ID" value="NZ_CP045178.1"/>
</dbReference>
<dbReference type="OrthoDB" id="5088636at2"/>
<evidence type="ECO:0000313" key="2">
    <source>
        <dbReference type="Proteomes" id="UP000190539"/>
    </source>
</evidence>
<dbReference type="EMBL" id="MVFC01000062">
    <property type="protein sequence ID" value="OON71342.1"/>
    <property type="molecule type" value="Genomic_DNA"/>
</dbReference>
<accession>A0A1V3ZYI0</accession>
<name>A0A1V3ZYI0_9ACTN</name>
<protein>
    <recommendedName>
        <fullName evidence="3">Hemopexin</fullName>
    </recommendedName>
</protein>
<comment type="caution">
    <text evidence="1">The sequence shown here is derived from an EMBL/GenBank/DDBJ whole genome shotgun (WGS) entry which is preliminary data.</text>
</comment>
<gene>
    <name evidence="1" type="ORF">B1H18_34250</name>
</gene>
<evidence type="ECO:0000313" key="1">
    <source>
        <dbReference type="EMBL" id="OON71342.1"/>
    </source>
</evidence>
<dbReference type="SUPFAM" id="SSF50923">
    <property type="entry name" value="Hemopexin-like domain"/>
    <property type="match status" value="1"/>
</dbReference>
<evidence type="ECO:0008006" key="3">
    <source>
        <dbReference type="Google" id="ProtNLM"/>
    </source>
</evidence>
<dbReference type="SMART" id="SM00120">
    <property type="entry name" value="HX"/>
    <property type="match status" value="3"/>
</dbReference>
<dbReference type="Proteomes" id="UP000190539">
    <property type="component" value="Unassembled WGS sequence"/>
</dbReference>
<organism evidence="1 2">
    <name type="scientific">Streptomyces tsukubensis</name>
    <dbReference type="NCBI Taxonomy" id="83656"/>
    <lineage>
        <taxon>Bacteria</taxon>
        <taxon>Bacillati</taxon>
        <taxon>Actinomycetota</taxon>
        <taxon>Actinomycetes</taxon>
        <taxon>Kitasatosporales</taxon>
        <taxon>Streptomycetaceae</taxon>
        <taxon>Streptomyces</taxon>
    </lineage>
</organism>
<reference evidence="1 2" key="1">
    <citation type="submission" date="2017-02" db="EMBL/GenBank/DDBJ databases">
        <title>Draft Genome Sequence of Streptomyces tsukubaensis F601, a Producer of the immunosuppressant tacrolimus FK506.</title>
        <authorList>
            <person name="Zong G."/>
            <person name="Zhong C."/>
            <person name="Fu J."/>
            <person name="Qin R."/>
            <person name="Cao G."/>
        </authorList>
    </citation>
    <scope>NUCLEOTIDE SEQUENCE [LARGE SCALE GENOMIC DNA]</scope>
    <source>
        <strain evidence="1 2">F601</strain>
    </source>
</reference>
<proteinExistence type="predicted"/>
<dbReference type="InterPro" id="IPR036375">
    <property type="entry name" value="Hemopexin-like_dom_sf"/>
</dbReference>
<dbReference type="InterPro" id="IPR018487">
    <property type="entry name" value="Hemopexin-like_repeat"/>
</dbReference>
<dbReference type="PROSITE" id="PS51642">
    <property type="entry name" value="HEMOPEXIN_2"/>
    <property type="match status" value="3"/>
</dbReference>
<dbReference type="Gene3D" id="2.110.10.10">
    <property type="entry name" value="Hemopexin-like domain"/>
    <property type="match status" value="2"/>
</dbReference>